<proteinExistence type="inferred from homology"/>
<evidence type="ECO:0000256" key="7">
    <source>
        <dbReference type="PROSITE-ProRule" id="PRU01006"/>
    </source>
</evidence>
<feature type="repeat" description="CHCR" evidence="7">
    <location>
        <begin position="1428"/>
        <end position="1571"/>
    </location>
</feature>
<feature type="repeat" description="CHCR" evidence="7">
    <location>
        <begin position="1133"/>
        <end position="1274"/>
    </location>
</feature>
<dbReference type="Proteomes" id="UP000799776">
    <property type="component" value="Unassembled WGS sequence"/>
</dbReference>
<feature type="repeat" description="CHCR" evidence="7">
    <location>
        <begin position="1279"/>
        <end position="1425"/>
    </location>
</feature>
<dbReference type="GO" id="GO:0032051">
    <property type="term" value="F:clathrin light chain binding"/>
    <property type="evidence" value="ECO:0007669"/>
    <property type="project" value="InterPro"/>
</dbReference>
<evidence type="ECO:0000256" key="4">
    <source>
        <dbReference type="ARBA" id="ARBA00023176"/>
    </source>
</evidence>
<dbReference type="GO" id="GO:0005198">
    <property type="term" value="F:structural molecule activity"/>
    <property type="evidence" value="ECO:0007669"/>
    <property type="project" value="InterPro"/>
</dbReference>
<dbReference type="Gene3D" id="1.25.40.10">
    <property type="entry name" value="Tetratricopeptide repeat domain"/>
    <property type="match status" value="4"/>
</dbReference>
<sequence length="1684" mass="190621">MAPLPIKFTELLQLTQVDILPSSIGFNSCTLESDNFICVRQKVDENASPEVIIIDLKNGNNIIRRPIKADSAIMHWNKQIIALKAQQRTLQIFDLAQKAKLKSTTMNEDVLFWKWFSETSLGLVTDTSVWHWNIFDPNQASPTKIFDRNPNLSGCQIINYRVNSDEKWSVVVGISQQQGRVVGTMQLYSRDRGISQNIEGHAAAFGTIRLEGAPADTKIFTFAVRTAAGAKLHVVEIDHEQANPVFQKKAVDVYFPPEATNDFPVAMQVSQKYNIVYLVTKYGFIHLYDLETGTCIFMNRISSETIFVTTTDDESAGIVGVNRKGQVLAVSVDEGNLVPYLLQNPANAELAYKLASRAGLPGADGLYQQQFENLLASGQYADAAKTAANSPRGFLRTPQTIERFKSAPTQQGQLSVILQYFGMLLDKGRLNQHETLELVRPVLAQGRKHLLEKWLSEGKLECSEQLGDIVRIHDLNLALTIYQQANSSQKVVAALAELGRFDEILPYSKQSGYNPDFTVLLQHIVRVNPEKGAEFATALAKEESGPLIDIDRVVDIFQSQGMIQQCTAFLLDALAGNKPEQGHLQTKLLEMNLLNAPQVADAILGNEMFSHYDKARISQLCENAGLLTRALEHNEDPATIKRIIVQTDKLPEEWLINYFGHLTVELSLDCLNEMLKVNIRQNLQAVIRIAQKYSDLLGPTNIIDLLEKYRTAEGLYYYLGGIVNISEDKDVTFKYIEAATAMGQLNEVERVCRESNFYDPEKVKNFLKEARLTEQLPLIIVCDRFNFIHDLVLYLYKQQQFKSIEVYVQRVNPSRTPAVIGGLLDVDCDESIIKGLLQSVNPASIPIDELVSEVESRNRLKLLLPFLEATLESGNQQQAVYNALAKIYIDSNNNPEKFLRENDQYDTLTVGKYCEARDPNLAFIAYQKGQNDLELINITNENSMFKAQARYLLERSDLEIWEYVLSANNLFRRSVVDQVISTAVPESQDPDKVSVAVKAFIGADMPAELIELLEKIILEPSSFSDNPTLQNLLMLTAAKSDRGRMMGYIQQLENYTPEDIAAQCIELGMYDEAFEIHKKHDNHVEAVNVLVDHIVSIDRAQDYADRVDLPEVWSKVAKAQLDGLRVTDSIESYIRAQDPSNYNEVIEIATHAGKDEDLIKFLRMARKTLREPPIDTALAFCFARTNQLAELEDFLRATNVADVEVSGDKAYEEGYHEAAKIFYTSISNWAKLATTLVHLEDYQAAVECARKANSTKVWKQVNEACVAKKEFRLAQICGLNLIVHAEELSDLVKQYERNGYFDELIALLEAGLGLERAHMGMFTELGIALSKYHPDRVMEHLRLFWSRINIPKMIRACEEAHLWPELVFLYAHYDEWDNAALAMMERASDAWEHHSFKDTIVKVANLEIYYRALNFYLQEQPVLLTDLLQALTPRIDVNRVVRMFEKSDNIPLIKPFLLNVQTQNKRAVNNAINDLLIEEEDYKTLRDSVENYDNYDAVELAQRLEKHDLVFFRQIAANIYRKNKRWDKSIALSKQDKLFKDAIETSAMSGKGEVVEELLRYFVDIGSRECYVGMLYACYDLIRPDVILEVSWRNGLNDFTMPYMINFLSQQAATIELLKKDNEERKAREASQQKNEESTPILGASRLMLTQGPAAPSPAPYGQTNGFAPQMTGMAPQMTGYGGF</sequence>
<dbReference type="GO" id="GO:0030479">
    <property type="term" value="C:actin cortical patch"/>
    <property type="evidence" value="ECO:0007669"/>
    <property type="project" value="TreeGrafter"/>
</dbReference>
<dbReference type="GO" id="GO:0006886">
    <property type="term" value="P:intracellular protein transport"/>
    <property type="evidence" value="ECO:0007669"/>
    <property type="project" value="UniProtKB-UniRule"/>
</dbReference>
<feature type="repeat" description="CHCR" evidence="7">
    <location>
        <begin position="541"/>
        <end position="687"/>
    </location>
</feature>
<dbReference type="InterPro" id="IPR011990">
    <property type="entry name" value="TPR-like_helical_dom_sf"/>
</dbReference>
<dbReference type="InterPro" id="IPR022365">
    <property type="entry name" value="Clathrin_H-chain_propeller_rpt"/>
</dbReference>
<dbReference type="PIRSF" id="PIRSF002290">
    <property type="entry name" value="Clathrin_H_chain"/>
    <property type="match status" value="1"/>
</dbReference>
<dbReference type="PROSITE" id="PS50236">
    <property type="entry name" value="CHCR"/>
    <property type="match status" value="7"/>
</dbReference>
<evidence type="ECO:0000313" key="8">
    <source>
        <dbReference type="EMBL" id="KAF2084205.1"/>
    </source>
</evidence>
<comment type="function">
    <text evidence="6">Clathrin is the major protein of the polyhedral coat of coated pits and vesicles.</text>
</comment>
<dbReference type="InterPro" id="IPR016341">
    <property type="entry name" value="Clathrin_heavy_chain"/>
</dbReference>
<dbReference type="FunFam" id="2.130.10.110:FF:000003">
    <property type="entry name" value="Clathrin heavy chain"/>
    <property type="match status" value="1"/>
</dbReference>
<evidence type="ECO:0000256" key="5">
    <source>
        <dbReference type="ARBA" id="ARBA00023329"/>
    </source>
</evidence>
<dbReference type="Pfam" id="PF01394">
    <property type="entry name" value="Clathrin_propel"/>
    <property type="match status" value="2"/>
</dbReference>
<name>A0A9P4HM83_9PEZI</name>
<dbReference type="GO" id="GO:0030132">
    <property type="term" value="C:clathrin coat of coated pit"/>
    <property type="evidence" value="ECO:0007669"/>
    <property type="project" value="InterPro"/>
</dbReference>
<protein>
    <recommendedName>
        <fullName evidence="6">Clathrin heavy chain</fullName>
    </recommendedName>
</protein>
<dbReference type="Gene3D" id="1.25.40.730">
    <property type="match status" value="1"/>
</dbReference>
<dbReference type="FunFam" id="1.25.40.10:FF:000002">
    <property type="entry name" value="Clathrin heavy chain"/>
    <property type="match status" value="1"/>
</dbReference>
<comment type="subcellular location">
    <subcellularLocation>
        <location evidence="6">Cytoplasmic vesicle membrane</location>
        <topology evidence="6">Peripheral membrane protein</topology>
        <orientation evidence="6">Cytoplasmic side</orientation>
    </subcellularLocation>
    <subcellularLocation>
        <location evidence="6">Membrane</location>
        <location evidence="6">Coated pit</location>
        <topology evidence="6">Peripheral membrane protein</topology>
        <orientation evidence="6">Cytoplasmic side</orientation>
    </subcellularLocation>
</comment>
<dbReference type="InterPro" id="IPR016024">
    <property type="entry name" value="ARM-type_fold"/>
</dbReference>
<accession>A0A9P4HM83</accession>
<dbReference type="FunFam" id="1.25.40.730:FF:000003">
    <property type="entry name" value="Clathrin heavy chain"/>
    <property type="match status" value="1"/>
</dbReference>
<evidence type="ECO:0000256" key="1">
    <source>
        <dbReference type="ARBA" id="ARBA00009535"/>
    </source>
</evidence>
<keyword evidence="9" id="KW-1185">Reference proteome</keyword>
<feature type="repeat" description="CHCR" evidence="7">
    <location>
        <begin position="838"/>
        <end position="977"/>
    </location>
</feature>
<keyword evidence="5 6" id="KW-0968">Cytoplasmic vesicle</keyword>
<comment type="similarity">
    <text evidence="1 6">Belongs to the clathrin heavy chain family.</text>
</comment>
<dbReference type="SUPFAM" id="SSF50989">
    <property type="entry name" value="Clathrin heavy-chain terminal domain"/>
    <property type="match status" value="1"/>
</dbReference>
<dbReference type="PANTHER" id="PTHR10292">
    <property type="entry name" value="CLATHRIN HEAVY CHAIN RELATED"/>
    <property type="match status" value="1"/>
</dbReference>
<dbReference type="Pfam" id="PF00637">
    <property type="entry name" value="Clathrin"/>
    <property type="match status" value="7"/>
</dbReference>
<dbReference type="EMBL" id="ML978744">
    <property type="protein sequence ID" value="KAF2084205.1"/>
    <property type="molecule type" value="Genomic_DNA"/>
</dbReference>
<dbReference type="Gene3D" id="2.130.10.110">
    <property type="entry name" value="Clathrin heavy-chain terminal domain"/>
    <property type="match status" value="1"/>
</dbReference>
<dbReference type="SMART" id="SM00299">
    <property type="entry name" value="CLH"/>
    <property type="match status" value="7"/>
</dbReference>
<keyword evidence="2" id="KW-0677">Repeat</keyword>
<comment type="caution">
    <text evidence="8">The sequence shown here is derived from an EMBL/GenBank/DDBJ whole genome shotgun (WGS) entry which is preliminary data.</text>
</comment>
<dbReference type="GO" id="GO:0005829">
    <property type="term" value="C:cytosol"/>
    <property type="evidence" value="ECO:0007669"/>
    <property type="project" value="GOC"/>
</dbReference>
<dbReference type="Pfam" id="PF13838">
    <property type="entry name" value="Clathrin_H_link"/>
    <property type="match status" value="1"/>
</dbReference>
<keyword evidence="3 6" id="KW-0472">Membrane</keyword>
<organism evidence="8 9">
    <name type="scientific">Saccharata proteae CBS 121410</name>
    <dbReference type="NCBI Taxonomy" id="1314787"/>
    <lineage>
        <taxon>Eukaryota</taxon>
        <taxon>Fungi</taxon>
        <taxon>Dikarya</taxon>
        <taxon>Ascomycota</taxon>
        <taxon>Pezizomycotina</taxon>
        <taxon>Dothideomycetes</taxon>
        <taxon>Dothideomycetes incertae sedis</taxon>
        <taxon>Botryosphaeriales</taxon>
        <taxon>Saccharataceae</taxon>
        <taxon>Saccharata</taxon>
    </lineage>
</organism>
<dbReference type="PANTHER" id="PTHR10292:SF1">
    <property type="entry name" value="CLATHRIN HEAVY CHAIN"/>
    <property type="match status" value="1"/>
</dbReference>
<reference evidence="8" key="1">
    <citation type="journal article" date="2020" name="Stud. Mycol.">
        <title>101 Dothideomycetes genomes: a test case for predicting lifestyles and emergence of pathogens.</title>
        <authorList>
            <person name="Haridas S."/>
            <person name="Albert R."/>
            <person name="Binder M."/>
            <person name="Bloem J."/>
            <person name="Labutti K."/>
            <person name="Salamov A."/>
            <person name="Andreopoulos B."/>
            <person name="Baker S."/>
            <person name="Barry K."/>
            <person name="Bills G."/>
            <person name="Bluhm B."/>
            <person name="Cannon C."/>
            <person name="Castanera R."/>
            <person name="Culley D."/>
            <person name="Daum C."/>
            <person name="Ezra D."/>
            <person name="Gonzalez J."/>
            <person name="Henrissat B."/>
            <person name="Kuo A."/>
            <person name="Liang C."/>
            <person name="Lipzen A."/>
            <person name="Lutzoni F."/>
            <person name="Magnuson J."/>
            <person name="Mondo S."/>
            <person name="Nolan M."/>
            <person name="Ohm R."/>
            <person name="Pangilinan J."/>
            <person name="Park H.-J."/>
            <person name="Ramirez L."/>
            <person name="Alfaro M."/>
            <person name="Sun H."/>
            <person name="Tritt A."/>
            <person name="Yoshinaga Y."/>
            <person name="Zwiers L.-H."/>
            <person name="Turgeon B."/>
            <person name="Goodwin S."/>
            <person name="Spatafora J."/>
            <person name="Crous P."/>
            <person name="Grigoriev I."/>
        </authorList>
    </citation>
    <scope>NUCLEOTIDE SEQUENCE</scope>
    <source>
        <strain evidence="8">CBS 121410</strain>
    </source>
</reference>
<dbReference type="InterPro" id="IPR000547">
    <property type="entry name" value="Clathrin_H-chain/VPS_repeat"/>
</dbReference>
<dbReference type="GO" id="GO:0006895">
    <property type="term" value="P:Golgi to endosome transport"/>
    <property type="evidence" value="ECO:0007669"/>
    <property type="project" value="TreeGrafter"/>
</dbReference>
<dbReference type="OrthoDB" id="2113814at2759"/>
<dbReference type="InterPro" id="IPR016025">
    <property type="entry name" value="Clathrin_H-chain_N"/>
</dbReference>
<feature type="repeat" description="CHCR" evidence="7">
    <location>
        <begin position="690"/>
        <end position="832"/>
    </location>
</feature>
<feature type="repeat" description="CHCR" evidence="7">
    <location>
        <begin position="984"/>
        <end position="1129"/>
    </location>
</feature>
<evidence type="ECO:0000256" key="2">
    <source>
        <dbReference type="ARBA" id="ARBA00022737"/>
    </source>
</evidence>
<dbReference type="GO" id="GO:0006898">
    <property type="term" value="P:receptor-mediated endocytosis"/>
    <property type="evidence" value="ECO:0007669"/>
    <property type="project" value="TreeGrafter"/>
</dbReference>
<dbReference type="FunFam" id="1.25.40.10:FF:000001">
    <property type="entry name" value="Clathrin heavy chain"/>
    <property type="match status" value="1"/>
</dbReference>
<dbReference type="FunFam" id="1.25.40.10:FF:000005">
    <property type="entry name" value="Clathrin heavy chain"/>
    <property type="match status" value="1"/>
</dbReference>
<dbReference type="GO" id="GO:0071439">
    <property type="term" value="C:clathrin complex"/>
    <property type="evidence" value="ECO:0007669"/>
    <property type="project" value="InterPro"/>
</dbReference>
<gene>
    <name evidence="8" type="ORF">K490DRAFT_68989</name>
</gene>
<dbReference type="FunFam" id="1.25.40.10:FF:000082">
    <property type="entry name" value="Clathrin heavy chain"/>
    <property type="match status" value="1"/>
</dbReference>
<evidence type="ECO:0000256" key="3">
    <source>
        <dbReference type="ARBA" id="ARBA00023136"/>
    </source>
</evidence>
<dbReference type="InterPro" id="IPR055358">
    <property type="entry name" value="CHCR"/>
</dbReference>
<dbReference type="SUPFAM" id="SSF48371">
    <property type="entry name" value="ARM repeat"/>
    <property type="match status" value="6"/>
</dbReference>
<dbReference type="GO" id="GO:0030130">
    <property type="term" value="C:clathrin coat of trans-Golgi network vesicle"/>
    <property type="evidence" value="ECO:0007669"/>
    <property type="project" value="InterPro"/>
</dbReference>
<evidence type="ECO:0000256" key="6">
    <source>
        <dbReference type="PIRNR" id="PIRNR002290"/>
    </source>
</evidence>
<keyword evidence="4 6" id="KW-0168">Coated pit</keyword>
<evidence type="ECO:0000313" key="9">
    <source>
        <dbReference type="Proteomes" id="UP000799776"/>
    </source>
</evidence>